<dbReference type="Proteomes" id="UP000789375">
    <property type="component" value="Unassembled WGS sequence"/>
</dbReference>
<sequence>MVERQAWVTLVTENSYLKGLQGLARSLKRVKTAYPLVVFHPDTSIDPSTGQPKEKTSLTLEDLKLMSIEGCKLKAIERIHPSNKRKEYLWSYYKDTWTKLRVWDLEEEYDRVVFLDADMLIMKNIDHLMKMSLPKDFLSAANACTCNPRKKPDYPKDWIPSSCAYTKGPIKPESEDTPPSLELKGYFNSGLLVLTPSKQMFEGLLNYLNNHPNINSLNFPDQDLLNEFFKGKWIPLSYTYNALKTLRTCHASMWDDRAIRNVHYIMADKPWNKEIINFEQEFQDVKETNDEEAISLFVLNSWWWKVWKEMEFSVDEFSV</sequence>
<dbReference type="InterPro" id="IPR029044">
    <property type="entry name" value="Nucleotide-diphossugar_trans"/>
</dbReference>
<reference evidence="1" key="1">
    <citation type="submission" date="2021-06" db="EMBL/GenBank/DDBJ databases">
        <authorList>
            <person name="Kallberg Y."/>
            <person name="Tangrot J."/>
            <person name="Rosling A."/>
        </authorList>
    </citation>
    <scope>NUCLEOTIDE SEQUENCE</scope>
    <source>
        <strain evidence="1">87-6 pot B 2015</strain>
    </source>
</reference>
<gene>
    <name evidence="1" type="ORF">FMOSSE_LOCUS8371</name>
</gene>
<keyword evidence="2" id="KW-1185">Reference proteome</keyword>
<dbReference type="InterPro" id="IPR002495">
    <property type="entry name" value="Glyco_trans_8"/>
</dbReference>
<dbReference type="SUPFAM" id="SSF53448">
    <property type="entry name" value="Nucleotide-diphospho-sugar transferases"/>
    <property type="match status" value="1"/>
</dbReference>
<dbReference type="Gene3D" id="3.90.550.10">
    <property type="entry name" value="Spore Coat Polysaccharide Biosynthesis Protein SpsA, Chain A"/>
    <property type="match status" value="1"/>
</dbReference>
<dbReference type="EMBL" id="CAJVPP010002160">
    <property type="protein sequence ID" value="CAG8589655.1"/>
    <property type="molecule type" value="Genomic_DNA"/>
</dbReference>
<dbReference type="InterPro" id="IPR050587">
    <property type="entry name" value="GNT1/Glycosyltrans_8"/>
</dbReference>
<accession>A0A9N9C2W9</accession>
<evidence type="ECO:0000313" key="1">
    <source>
        <dbReference type="EMBL" id="CAG8589655.1"/>
    </source>
</evidence>
<protein>
    <submittedName>
        <fullName evidence="1">2159_t:CDS:1</fullName>
    </submittedName>
</protein>
<dbReference type="CDD" id="cd02537">
    <property type="entry name" value="GT8_Glycogenin"/>
    <property type="match status" value="1"/>
</dbReference>
<dbReference type="PANTHER" id="PTHR11183">
    <property type="entry name" value="GLYCOGENIN SUBFAMILY MEMBER"/>
    <property type="match status" value="1"/>
</dbReference>
<dbReference type="Pfam" id="PF01501">
    <property type="entry name" value="Glyco_transf_8"/>
    <property type="match status" value="1"/>
</dbReference>
<name>A0A9N9C2W9_FUNMO</name>
<evidence type="ECO:0000313" key="2">
    <source>
        <dbReference type="Proteomes" id="UP000789375"/>
    </source>
</evidence>
<proteinExistence type="predicted"/>
<organism evidence="1 2">
    <name type="scientific">Funneliformis mosseae</name>
    <name type="common">Endomycorrhizal fungus</name>
    <name type="synonym">Glomus mosseae</name>
    <dbReference type="NCBI Taxonomy" id="27381"/>
    <lineage>
        <taxon>Eukaryota</taxon>
        <taxon>Fungi</taxon>
        <taxon>Fungi incertae sedis</taxon>
        <taxon>Mucoromycota</taxon>
        <taxon>Glomeromycotina</taxon>
        <taxon>Glomeromycetes</taxon>
        <taxon>Glomerales</taxon>
        <taxon>Glomeraceae</taxon>
        <taxon>Funneliformis</taxon>
    </lineage>
</organism>
<comment type="caution">
    <text evidence="1">The sequence shown here is derived from an EMBL/GenBank/DDBJ whole genome shotgun (WGS) entry which is preliminary data.</text>
</comment>
<dbReference type="AlphaFoldDB" id="A0A9N9C2W9"/>
<dbReference type="GO" id="GO:0016757">
    <property type="term" value="F:glycosyltransferase activity"/>
    <property type="evidence" value="ECO:0007669"/>
    <property type="project" value="InterPro"/>
</dbReference>